<proteinExistence type="predicted"/>
<evidence type="ECO:0000313" key="3">
    <source>
        <dbReference type="Proteomes" id="UP000647235"/>
    </source>
</evidence>
<evidence type="ECO:0000259" key="1">
    <source>
        <dbReference type="Pfam" id="PF18813"/>
    </source>
</evidence>
<gene>
    <name evidence="2" type="ORF">H8S07_01940</name>
</gene>
<reference evidence="2 3" key="1">
    <citation type="submission" date="2020-08" db="EMBL/GenBank/DDBJ databases">
        <title>Genome public.</title>
        <authorList>
            <person name="Liu C."/>
            <person name="Sun Q."/>
        </authorList>
    </citation>
    <scope>NUCLEOTIDE SEQUENCE [LARGE SCALE GENOMIC DNA]</scope>
    <source>
        <strain evidence="2 3">NSJ-36</strain>
    </source>
</reference>
<organism evidence="2 3">
    <name type="scientific">Dorea hominis</name>
    <dbReference type="NCBI Taxonomy" id="2763040"/>
    <lineage>
        <taxon>Bacteria</taxon>
        <taxon>Bacillati</taxon>
        <taxon>Bacillota</taxon>
        <taxon>Clostridia</taxon>
        <taxon>Lachnospirales</taxon>
        <taxon>Lachnospiraceae</taxon>
        <taxon>Dorea</taxon>
    </lineage>
</organism>
<sequence length="204" mass="23615">MKKYDKKSAIKIIVHAAKEYEEKLNNKHFLIVYQKKSLTKTVEIGFRDMNFLHLTGVKTKLSAQQFYAACLESKLAERDFEIDNKGKVQQKLMVLPCLSKLMSHHCLVGEFINSGVYIRADYFVGDTKAILSVGFRNGNRVDYPVTLYNEDVKRLSNPTNKVLAIFSKSYKEKCYNKCTYLSKGQEIGKLKLEEDIRKRIEIVR</sequence>
<accession>A0ABR7ERS2</accession>
<dbReference type="EMBL" id="JACOOY010000002">
    <property type="protein sequence ID" value="MBC5664048.1"/>
    <property type="molecule type" value="Genomic_DNA"/>
</dbReference>
<feature type="domain" description="Phage-Barnase-EndoU-ColicinE5/D-RelE like nuclease 4" evidence="1">
    <location>
        <begin position="12"/>
        <end position="183"/>
    </location>
</feature>
<protein>
    <recommendedName>
        <fullName evidence="1">Phage-Barnase-EndoU-ColicinE5/D-RelE like nuclease 4 domain-containing protein</fullName>
    </recommendedName>
</protein>
<comment type="caution">
    <text evidence="2">The sequence shown here is derived from an EMBL/GenBank/DDBJ whole genome shotgun (WGS) entry which is preliminary data.</text>
</comment>
<keyword evidence="3" id="KW-1185">Reference proteome</keyword>
<dbReference type="Pfam" id="PF18813">
    <property type="entry name" value="PBECR4"/>
    <property type="match status" value="1"/>
</dbReference>
<dbReference type="Proteomes" id="UP000647235">
    <property type="component" value="Unassembled WGS sequence"/>
</dbReference>
<dbReference type="InterPro" id="IPR041420">
    <property type="entry name" value="PBECR4"/>
</dbReference>
<evidence type="ECO:0000313" key="2">
    <source>
        <dbReference type="EMBL" id="MBC5664048.1"/>
    </source>
</evidence>
<dbReference type="RefSeq" id="WP_021861365.1">
    <property type="nucleotide sequence ID" value="NZ_JACOOY010000002.1"/>
</dbReference>
<name>A0ABR7ERS2_9FIRM</name>